<evidence type="ECO:0000256" key="2">
    <source>
        <dbReference type="ARBA" id="ARBA00008791"/>
    </source>
</evidence>
<dbReference type="EMBL" id="FUXB01000007">
    <property type="protein sequence ID" value="SJZ89092.1"/>
    <property type="molecule type" value="Genomic_DNA"/>
</dbReference>
<keyword evidence="7" id="KW-1185">Reference proteome</keyword>
<comment type="function">
    <text evidence="4">Required for resistance to DNA-damaging agents.</text>
</comment>
<keyword evidence="3" id="KW-0963">Cytoplasm</keyword>
<evidence type="ECO:0000256" key="1">
    <source>
        <dbReference type="ARBA" id="ARBA00004496"/>
    </source>
</evidence>
<dbReference type="AlphaFoldDB" id="A0A1T4PC51"/>
<dbReference type="RefSeq" id="WP_158117122.1">
    <property type="nucleotide sequence ID" value="NZ_FUXB01000007.1"/>
</dbReference>
<dbReference type="CDD" id="cd00293">
    <property type="entry name" value="USP-like"/>
    <property type="match status" value="1"/>
</dbReference>
<dbReference type="InterPro" id="IPR006015">
    <property type="entry name" value="Universal_stress_UspA"/>
</dbReference>
<gene>
    <name evidence="6" type="ORF">SAMN02745782_01657</name>
</gene>
<dbReference type="STRING" id="1123491.SAMN02745782_01657"/>
<dbReference type="InterPro" id="IPR006016">
    <property type="entry name" value="UspA"/>
</dbReference>
<protein>
    <submittedName>
        <fullName evidence="6">Nucleotide-binding universal stress protein, UspA family</fullName>
    </submittedName>
</protein>
<name>A0A1T4PC51_VIBCI</name>
<dbReference type="GeneID" id="70582785"/>
<evidence type="ECO:0000256" key="3">
    <source>
        <dbReference type="ARBA" id="ARBA00022490"/>
    </source>
</evidence>
<evidence type="ECO:0000256" key="4">
    <source>
        <dbReference type="ARBA" id="ARBA00037131"/>
    </source>
</evidence>
<dbReference type="Proteomes" id="UP000190834">
    <property type="component" value="Unassembled WGS sequence"/>
</dbReference>
<dbReference type="PRINTS" id="PR01438">
    <property type="entry name" value="UNVRSLSTRESS"/>
</dbReference>
<dbReference type="Pfam" id="PF00582">
    <property type="entry name" value="Usp"/>
    <property type="match status" value="2"/>
</dbReference>
<dbReference type="SUPFAM" id="SSF52402">
    <property type="entry name" value="Adenine nucleotide alpha hydrolases-like"/>
    <property type="match status" value="2"/>
</dbReference>
<feature type="domain" description="UspA" evidence="5">
    <location>
        <begin position="4"/>
        <end position="136"/>
    </location>
</feature>
<dbReference type="PANTHER" id="PTHR47892:SF1">
    <property type="entry name" value="UNIVERSAL STRESS PROTEIN E"/>
    <property type="match status" value="1"/>
</dbReference>
<evidence type="ECO:0000313" key="7">
    <source>
        <dbReference type="Proteomes" id="UP000190834"/>
    </source>
</evidence>
<dbReference type="PANTHER" id="PTHR47892">
    <property type="entry name" value="UNIVERSAL STRESS PROTEIN E"/>
    <property type="match status" value="1"/>
</dbReference>
<reference evidence="7" key="1">
    <citation type="submission" date="2017-02" db="EMBL/GenBank/DDBJ databases">
        <authorList>
            <person name="Varghese N."/>
            <person name="Submissions S."/>
        </authorList>
    </citation>
    <scope>NUCLEOTIDE SEQUENCE [LARGE SCALE GENOMIC DNA]</scope>
    <source>
        <strain evidence="7">DSM 19608</strain>
    </source>
</reference>
<sequence>MYPFNHILYVCSEQADEHALAHAVHLATNSQAKLSIIYVLEKDNHDFEKLDEIEHSILVFQKDKITRQCQQLAIDPLPQVHLVMGKLYLEVIRTALREKVDLVIKEAENPHWSDSLFGSNDVHLLRKCPCPLLLTKPNRPLSGYKNILATIDFGLFEQQSHLNDKICQMAFQIALGEFAQLHIANAWDIPYAGFASIWGGENKDTEARMWQGEQQRRYRQIEQVIHPLVLQTEGFTQPQIHLPQGKPVDVLPPLIASHEIDLVVMGTLSRTGISGMLIGNTSEEIISQLDCSVLALKPDHFETPVTLASS</sequence>
<accession>A0A1T4PC51</accession>
<evidence type="ECO:0000259" key="5">
    <source>
        <dbReference type="Pfam" id="PF00582"/>
    </source>
</evidence>
<organism evidence="6 7">
    <name type="scientific">Vibrio cincinnatiensis DSM 19608</name>
    <dbReference type="NCBI Taxonomy" id="1123491"/>
    <lineage>
        <taxon>Bacteria</taxon>
        <taxon>Pseudomonadati</taxon>
        <taxon>Pseudomonadota</taxon>
        <taxon>Gammaproteobacteria</taxon>
        <taxon>Vibrionales</taxon>
        <taxon>Vibrionaceae</taxon>
        <taxon>Vibrio</taxon>
    </lineage>
</organism>
<proteinExistence type="inferred from homology"/>
<dbReference type="GO" id="GO:0005737">
    <property type="term" value="C:cytoplasm"/>
    <property type="evidence" value="ECO:0007669"/>
    <property type="project" value="UniProtKB-SubCell"/>
</dbReference>
<dbReference type="Gene3D" id="3.40.50.12370">
    <property type="match status" value="1"/>
</dbReference>
<evidence type="ECO:0000313" key="6">
    <source>
        <dbReference type="EMBL" id="SJZ89092.1"/>
    </source>
</evidence>
<comment type="similarity">
    <text evidence="2">Belongs to the universal stress protein A family.</text>
</comment>
<feature type="domain" description="UspA" evidence="5">
    <location>
        <begin position="144"/>
        <end position="297"/>
    </location>
</feature>
<comment type="subcellular location">
    <subcellularLocation>
        <location evidence="1">Cytoplasm</location>
    </subcellularLocation>
</comment>